<keyword evidence="2" id="KW-1185">Reference proteome</keyword>
<comment type="caution">
    <text evidence="1">The sequence shown here is derived from an EMBL/GenBank/DDBJ whole genome shotgun (WGS) entry which is preliminary data.</text>
</comment>
<name>A0A5N0ULK1_9PSEU</name>
<gene>
    <name evidence="1" type="ORF">FPZ12_040425</name>
</gene>
<dbReference type="AlphaFoldDB" id="A0A5N0ULK1"/>
<dbReference type="OrthoDB" id="4544430at2"/>
<reference evidence="1" key="1">
    <citation type="submission" date="2019-09" db="EMBL/GenBank/DDBJ databases">
        <authorList>
            <person name="Teo W.F.A."/>
            <person name="Duangmal K."/>
        </authorList>
    </citation>
    <scope>NUCLEOTIDE SEQUENCE [LARGE SCALE GENOMIC DNA]</scope>
    <source>
        <strain evidence="1">K81G1</strain>
    </source>
</reference>
<accession>A0A5N0ULK1</accession>
<evidence type="ECO:0000313" key="1">
    <source>
        <dbReference type="EMBL" id="KAA9150787.1"/>
    </source>
</evidence>
<organism evidence="1 2">
    <name type="scientific">Amycolatopsis acidicola</name>
    <dbReference type="NCBI Taxonomy" id="2596893"/>
    <lineage>
        <taxon>Bacteria</taxon>
        <taxon>Bacillati</taxon>
        <taxon>Actinomycetota</taxon>
        <taxon>Actinomycetes</taxon>
        <taxon>Pseudonocardiales</taxon>
        <taxon>Pseudonocardiaceae</taxon>
        <taxon>Amycolatopsis</taxon>
    </lineage>
</organism>
<proteinExistence type="predicted"/>
<protein>
    <submittedName>
        <fullName evidence="1">Uncharacterized protein</fullName>
    </submittedName>
</protein>
<dbReference type="EMBL" id="VMNW02000112">
    <property type="protein sequence ID" value="KAA9150787.1"/>
    <property type="molecule type" value="Genomic_DNA"/>
</dbReference>
<sequence length="90" mass="9624">MQMSCPLPDVRHAPRARGVSSTIGIAVLVPALAGKPLMTAALKPWIVKGDNARSAAWDRLARRVKAEAETEAGRPARCVTLYTAGQLTRC</sequence>
<dbReference type="Proteomes" id="UP000319769">
    <property type="component" value="Unassembled WGS sequence"/>
</dbReference>
<evidence type="ECO:0000313" key="2">
    <source>
        <dbReference type="Proteomes" id="UP000319769"/>
    </source>
</evidence>